<dbReference type="PANTHER" id="PTHR37524:SF2">
    <property type="entry name" value="RIBOSOMAL RNA METHYLTRANSFERASE FTSJ DOMAIN-CONTAINING PROTEIN"/>
    <property type="match status" value="1"/>
</dbReference>
<evidence type="ECO:0000259" key="7">
    <source>
        <dbReference type="Pfam" id="PF01728"/>
    </source>
</evidence>
<evidence type="ECO:0000256" key="1">
    <source>
        <dbReference type="ARBA" id="ARBA00022490"/>
    </source>
</evidence>
<keyword evidence="5 6" id="KW-0949">S-adenosyl-L-methionine</keyword>
<evidence type="ECO:0000313" key="11">
    <source>
        <dbReference type="Proteomes" id="UP001548590"/>
    </source>
</evidence>
<protein>
    <recommendedName>
        <fullName evidence="6">Ribosomal RNA large subunit methyltransferase M</fullName>
        <ecNumber evidence="6">2.1.1.186</ecNumber>
    </recommendedName>
    <alternativeName>
        <fullName evidence="6">23S rRNA (cytidine2498-2'-O)-methyltransferase</fullName>
    </alternativeName>
    <alternativeName>
        <fullName evidence="6">23S rRNA 2'-O-ribose methyltransferase RlmM</fullName>
    </alternativeName>
</protein>
<dbReference type="NCBIfam" id="NF008734">
    <property type="entry name" value="PRK11760.1"/>
    <property type="match status" value="1"/>
</dbReference>
<evidence type="ECO:0000313" key="10">
    <source>
        <dbReference type="EMBL" id="MET1490229.1"/>
    </source>
</evidence>
<feature type="binding site" evidence="6">
    <location>
        <begin position="223"/>
        <end position="226"/>
    </location>
    <ligand>
        <name>S-adenosyl-L-methionine</name>
        <dbReference type="ChEBI" id="CHEBI:59789"/>
    </ligand>
</feature>
<reference evidence="10 11" key="1">
    <citation type="submission" date="2024-07" db="EMBL/GenBank/DDBJ databases">
        <title>Uliginosibacterium paludis KCTC:42655.</title>
        <authorList>
            <person name="Kim M.K."/>
        </authorList>
    </citation>
    <scope>NUCLEOTIDE SEQUENCE [LARGE SCALE GENOMIC DNA]</scope>
    <source>
        <strain evidence="10 11">KCTC 42655</strain>
    </source>
</reference>
<evidence type="ECO:0000259" key="8">
    <source>
        <dbReference type="Pfam" id="PF18125"/>
    </source>
</evidence>
<feature type="domain" description="Ribosomal RNA methyltransferase FtsJ" evidence="7">
    <location>
        <begin position="188"/>
        <end position="281"/>
    </location>
</feature>
<evidence type="ECO:0000256" key="5">
    <source>
        <dbReference type="ARBA" id="ARBA00022691"/>
    </source>
</evidence>
<dbReference type="Pfam" id="PF01728">
    <property type="entry name" value="FtsJ"/>
    <property type="match status" value="1"/>
</dbReference>
<feature type="binding site" evidence="6">
    <location>
        <position position="242"/>
    </location>
    <ligand>
        <name>S-adenosyl-L-methionine</name>
        <dbReference type="ChEBI" id="CHEBI:59789"/>
    </ligand>
</feature>
<accession>A0ABV2CQN9</accession>
<comment type="subcellular location">
    <subcellularLocation>
        <location evidence="6">Cytoplasm</location>
    </subcellularLocation>
</comment>
<dbReference type="GO" id="GO:0008168">
    <property type="term" value="F:methyltransferase activity"/>
    <property type="evidence" value="ECO:0007669"/>
    <property type="project" value="UniProtKB-KW"/>
</dbReference>
<dbReference type="Gene3D" id="3.40.50.150">
    <property type="entry name" value="Vaccinia Virus protein VP39"/>
    <property type="match status" value="1"/>
</dbReference>
<feature type="active site" description="Proton acceptor" evidence="6">
    <location>
        <position position="308"/>
    </location>
</feature>
<comment type="catalytic activity">
    <reaction evidence="6">
        <text>cytidine(2498) in 23S rRNA + S-adenosyl-L-methionine = 2'-O-methylcytidine(2498) in 23S rRNA + S-adenosyl-L-homocysteine + H(+)</text>
        <dbReference type="Rhea" id="RHEA:42788"/>
        <dbReference type="Rhea" id="RHEA-COMP:10244"/>
        <dbReference type="Rhea" id="RHEA-COMP:10245"/>
        <dbReference type="ChEBI" id="CHEBI:15378"/>
        <dbReference type="ChEBI" id="CHEBI:57856"/>
        <dbReference type="ChEBI" id="CHEBI:59789"/>
        <dbReference type="ChEBI" id="CHEBI:74495"/>
        <dbReference type="ChEBI" id="CHEBI:82748"/>
        <dbReference type="EC" id="2.1.1.186"/>
    </reaction>
</comment>
<proteinExistence type="inferred from homology"/>
<comment type="subunit">
    <text evidence="6">Monomer.</text>
</comment>
<dbReference type="GO" id="GO:0032259">
    <property type="term" value="P:methylation"/>
    <property type="evidence" value="ECO:0007669"/>
    <property type="project" value="UniProtKB-KW"/>
</dbReference>
<sequence>MSPTAKGLILLCRPGFEAECAAEAEAIARHAGLQGRARTAPNAGSVHFVCDELFDWKLVLEATPFSAFVFARQRSVWVDRVADMPQEDRATPLVEAIAALEVQIGRVEVETADTNEAKTLSGFLKRFIPHIERALVSRRILRDKPDLPTLHLFFKDSSQADLGLSRPGDASPWNMGIARLRMPRNAPSRSTLKLAEAFDALMTEEERAQSLKPGLYAVDLGAAPGGWSYQFSERGMHVYAVDNGPLADSLVAAGMVEHVRADGFSWRSPRKQVEWLVCDMVEQPARIAQLVSDWVASGKAKRCIFNLKLPMKKRFEELKRCRQVIDARFKLHGDSYVLRIKHLYHDREEVTAYLAKLPAPPVETPKMSRR</sequence>
<comment type="function">
    <text evidence="6">Catalyzes the 2'-O-methylation at nucleotide C2498 in 23S rRNA.</text>
</comment>
<evidence type="ECO:0000256" key="3">
    <source>
        <dbReference type="ARBA" id="ARBA00022603"/>
    </source>
</evidence>
<evidence type="ECO:0000256" key="2">
    <source>
        <dbReference type="ARBA" id="ARBA00022552"/>
    </source>
</evidence>
<dbReference type="EC" id="2.1.1.186" evidence="6"/>
<dbReference type="SUPFAM" id="SSF53335">
    <property type="entry name" value="S-adenosyl-L-methionine-dependent methyltransferases"/>
    <property type="match status" value="1"/>
</dbReference>
<keyword evidence="3 6" id="KW-0489">Methyltransferase</keyword>
<dbReference type="RefSeq" id="WP_345928390.1">
    <property type="nucleotide sequence ID" value="NZ_JBDIVF010000006.1"/>
</dbReference>
<dbReference type="Pfam" id="PF18125">
    <property type="entry name" value="RlmM_FDX"/>
    <property type="match status" value="1"/>
</dbReference>
<organism evidence="10 11">
    <name type="scientific">Uliginosibacterium paludis</name>
    <dbReference type="NCBI Taxonomy" id="1615952"/>
    <lineage>
        <taxon>Bacteria</taxon>
        <taxon>Pseudomonadati</taxon>
        <taxon>Pseudomonadota</taxon>
        <taxon>Betaproteobacteria</taxon>
        <taxon>Rhodocyclales</taxon>
        <taxon>Zoogloeaceae</taxon>
        <taxon>Uliginosibacterium</taxon>
    </lineage>
</organism>
<comment type="caution">
    <text evidence="10">The sequence shown here is derived from an EMBL/GenBank/DDBJ whole genome shotgun (WGS) entry which is preliminary data.</text>
</comment>
<feature type="domain" description="RlmM ferredoxin-like" evidence="8">
    <location>
        <begin position="6"/>
        <end position="73"/>
    </location>
</feature>
<evidence type="ECO:0000259" key="9">
    <source>
        <dbReference type="Pfam" id="PF21239"/>
    </source>
</evidence>
<keyword evidence="4 6" id="KW-0808">Transferase</keyword>
<dbReference type="EMBL" id="JBEWLZ010000005">
    <property type="protein sequence ID" value="MET1490229.1"/>
    <property type="molecule type" value="Genomic_DNA"/>
</dbReference>
<dbReference type="InterPro" id="IPR029063">
    <property type="entry name" value="SAM-dependent_MTases_sf"/>
</dbReference>
<feature type="binding site" evidence="6">
    <location>
        <position position="279"/>
    </location>
    <ligand>
        <name>S-adenosyl-L-methionine</name>
        <dbReference type="ChEBI" id="CHEBI:59789"/>
    </ligand>
</feature>
<dbReference type="HAMAP" id="MF_01551">
    <property type="entry name" value="23SrRNA_methyltr_M"/>
    <property type="match status" value="1"/>
</dbReference>
<dbReference type="Gene3D" id="3.30.2300.20">
    <property type="match status" value="1"/>
</dbReference>
<keyword evidence="11" id="KW-1185">Reference proteome</keyword>
<gene>
    <name evidence="6 10" type="primary">rlmM</name>
    <name evidence="10" type="ORF">ABVT11_10370</name>
</gene>
<name>A0ABV2CQN9_9RHOO</name>
<feature type="binding site" evidence="6">
    <location>
        <position position="262"/>
    </location>
    <ligand>
        <name>S-adenosyl-L-methionine</name>
        <dbReference type="ChEBI" id="CHEBI:59789"/>
    </ligand>
</feature>
<evidence type="ECO:0000256" key="4">
    <source>
        <dbReference type="ARBA" id="ARBA00022679"/>
    </source>
</evidence>
<dbReference type="Gene3D" id="3.30.70.2810">
    <property type="match status" value="1"/>
</dbReference>
<dbReference type="InterPro" id="IPR040739">
    <property type="entry name" value="RlmM_FDX"/>
</dbReference>
<keyword evidence="2 6" id="KW-0698">rRNA processing</keyword>
<comment type="similarity">
    <text evidence="6">Belongs to the class I-like SAM-binding methyltransferase superfamily. RNA methyltransferase RlmE family. RlmM subfamily.</text>
</comment>
<dbReference type="InterPro" id="IPR002877">
    <property type="entry name" value="RNA_MeTrfase_FtsJ_dom"/>
</dbReference>
<dbReference type="Pfam" id="PF21239">
    <property type="entry name" value="RLMM_N"/>
    <property type="match status" value="1"/>
</dbReference>
<dbReference type="PIRSF" id="PIRSF028774">
    <property type="entry name" value="UCP028774"/>
    <property type="match status" value="1"/>
</dbReference>
<dbReference type="InterPro" id="IPR048646">
    <property type="entry name" value="RlmM_THUMP-like"/>
</dbReference>
<feature type="binding site" evidence="6">
    <location>
        <position position="190"/>
    </location>
    <ligand>
        <name>S-adenosyl-L-methionine</name>
        <dbReference type="ChEBI" id="CHEBI:59789"/>
    </ligand>
</feature>
<feature type="domain" description="Ribosomal RNA large subunit methyltransferase M THUMP-like" evidence="9">
    <location>
        <begin position="88"/>
        <end position="165"/>
    </location>
</feature>
<evidence type="ECO:0000256" key="6">
    <source>
        <dbReference type="HAMAP-Rule" id="MF_01551"/>
    </source>
</evidence>
<dbReference type="PANTHER" id="PTHR37524">
    <property type="entry name" value="RIBOSOMAL RNA LARGE SUBUNIT METHYLTRANSFERASE M"/>
    <property type="match status" value="1"/>
</dbReference>
<dbReference type="InterPro" id="IPR011224">
    <property type="entry name" value="rRNA_MeTrfase_M"/>
</dbReference>
<keyword evidence="1 6" id="KW-0963">Cytoplasm</keyword>
<dbReference type="Proteomes" id="UP001548590">
    <property type="component" value="Unassembled WGS sequence"/>
</dbReference>